<dbReference type="EMBL" id="BLXT01007646">
    <property type="protein sequence ID" value="GFO40991.1"/>
    <property type="molecule type" value="Genomic_DNA"/>
</dbReference>
<dbReference type="Proteomes" id="UP000735302">
    <property type="component" value="Unassembled WGS sequence"/>
</dbReference>
<evidence type="ECO:0000256" key="1">
    <source>
        <dbReference type="SAM" id="MobiDB-lite"/>
    </source>
</evidence>
<gene>
    <name evidence="2" type="ORF">PoB_006749600</name>
</gene>
<protein>
    <submittedName>
        <fullName evidence="2">Trichohyalin-like</fullName>
    </submittedName>
</protein>
<proteinExistence type="predicted"/>
<sequence>MEQELLDQDLDQNEVQETHEINQVIAKKESEAMQKAVERQTEKLEDVLGLTASEADKIIRLHKMQMEDYNARCQKARQATLVQLQEKLKQRMVGQARRKAILKKQDATLRGLQEQFENRLLTDKSLPTNMTSQIIQEHYNKVTHINDQMQKRREMQQRFIMEKLESKRVELEEQVESQLERDAQEEYTERQKKGAGYASLALMQTFLEQKHAKAMLDLESEMHAELEKSKSELNIQLEQELLHELESRSKEFLQHLASVSKMSKEDLKEAVSAATSGHPRSQAVERLAKDLRQGVETDYAERKRKPSANDRPYSGTASSDLRREWSGKASSQRRSSQLSREEYDDNYGTF</sequence>
<feature type="region of interest" description="Disordered" evidence="1">
    <location>
        <begin position="272"/>
        <end position="350"/>
    </location>
</feature>
<evidence type="ECO:0000313" key="3">
    <source>
        <dbReference type="Proteomes" id="UP000735302"/>
    </source>
</evidence>
<dbReference type="AlphaFoldDB" id="A0AAV4D9Z0"/>
<accession>A0AAV4D9Z0</accession>
<keyword evidence="3" id="KW-1185">Reference proteome</keyword>
<reference evidence="2 3" key="1">
    <citation type="journal article" date="2021" name="Elife">
        <title>Chloroplast acquisition without the gene transfer in kleptoplastic sea slugs, Plakobranchus ocellatus.</title>
        <authorList>
            <person name="Maeda T."/>
            <person name="Takahashi S."/>
            <person name="Yoshida T."/>
            <person name="Shimamura S."/>
            <person name="Takaki Y."/>
            <person name="Nagai Y."/>
            <person name="Toyoda A."/>
            <person name="Suzuki Y."/>
            <person name="Arimoto A."/>
            <person name="Ishii H."/>
            <person name="Satoh N."/>
            <person name="Nishiyama T."/>
            <person name="Hasebe M."/>
            <person name="Maruyama T."/>
            <person name="Minagawa J."/>
            <person name="Obokata J."/>
            <person name="Shigenobu S."/>
        </authorList>
    </citation>
    <scope>NUCLEOTIDE SEQUENCE [LARGE SCALE GENOMIC DNA]</scope>
</reference>
<comment type="caution">
    <text evidence="2">The sequence shown here is derived from an EMBL/GenBank/DDBJ whole genome shotgun (WGS) entry which is preliminary data.</text>
</comment>
<evidence type="ECO:0000313" key="2">
    <source>
        <dbReference type="EMBL" id="GFO40991.1"/>
    </source>
</evidence>
<feature type="compositionally biased region" description="Basic and acidic residues" evidence="1">
    <location>
        <begin position="286"/>
        <end position="301"/>
    </location>
</feature>
<name>A0AAV4D9Z0_9GAST</name>
<organism evidence="2 3">
    <name type="scientific">Plakobranchus ocellatus</name>
    <dbReference type="NCBI Taxonomy" id="259542"/>
    <lineage>
        <taxon>Eukaryota</taxon>
        <taxon>Metazoa</taxon>
        <taxon>Spiralia</taxon>
        <taxon>Lophotrochozoa</taxon>
        <taxon>Mollusca</taxon>
        <taxon>Gastropoda</taxon>
        <taxon>Heterobranchia</taxon>
        <taxon>Euthyneura</taxon>
        <taxon>Panpulmonata</taxon>
        <taxon>Sacoglossa</taxon>
        <taxon>Placobranchoidea</taxon>
        <taxon>Plakobranchidae</taxon>
        <taxon>Plakobranchus</taxon>
    </lineage>
</organism>